<sequence length="215" mass="23740">MNMEMDAPLLRPSTSTSTQTSLTYSSTTSSTHRSFNFNRNRPLSTSNSYTSSHTLSSHTLSPPRSNSPSTLSRTRSLCAKFNTEVQFMKMKLSTRGKKEKGKGKGRWVRVEGEGESERRVEMVWRRLDGGQGSKCSDAMGIVGMRISILPSEMERHSDGSPSFGNHGFPECIQGSRMMDVAIFIIATGEPMSVSLLLASRREICGARTLTVSQMD</sequence>
<feature type="compositionally biased region" description="Low complexity" evidence="1">
    <location>
        <begin position="13"/>
        <end position="31"/>
    </location>
</feature>
<dbReference type="OrthoDB" id="3556575at2759"/>
<dbReference type="Proteomes" id="UP000531561">
    <property type="component" value="Unassembled WGS sequence"/>
</dbReference>
<reference evidence="2 3" key="1">
    <citation type="journal article" date="2020" name="Phytopathology">
        <title>A high-quality genome resource of Botrytis fragariae, a new and rapidly spreading fungal pathogen causing strawberry gray mold in the U.S.A.</title>
        <authorList>
            <person name="Wu Y."/>
            <person name="Saski C.A."/>
            <person name="Schnabel G."/>
            <person name="Xiao S."/>
            <person name="Hu M."/>
        </authorList>
    </citation>
    <scope>NUCLEOTIDE SEQUENCE [LARGE SCALE GENOMIC DNA]</scope>
    <source>
        <strain evidence="2 3">BVB16</strain>
    </source>
</reference>
<comment type="caution">
    <text evidence="2">The sequence shown here is derived from an EMBL/GenBank/DDBJ whole genome shotgun (WGS) entry which is preliminary data.</text>
</comment>
<organism evidence="2 3">
    <name type="scientific">Botrytis fragariae</name>
    <dbReference type="NCBI Taxonomy" id="1964551"/>
    <lineage>
        <taxon>Eukaryota</taxon>
        <taxon>Fungi</taxon>
        <taxon>Dikarya</taxon>
        <taxon>Ascomycota</taxon>
        <taxon>Pezizomycotina</taxon>
        <taxon>Leotiomycetes</taxon>
        <taxon>Helotiales</taxon>
        <taxon>Sclerotiniaceae</taxon>
        <taxon>Botrytis</taxon>
    </lineage>
</organism>
<dbReference type="AlphaFoldDB" id="A0A8H6B2Y2"/>
<name>A0A8H6B2Y2_9HELO</name>
<dbReference type="GeneID" id="59254697"/>
<feature type="compositionally biased region" description="Low complexity" evidence="1">
    <location>
        <begin position="43"/>
        <end position="61"/>
    </location>
</feature>
<dbReference type="EMBL" id="JABFCT010000002">
    <property type="protein sequence ID" value="KAF5878394.1"/>
    <property type="molecule type" value="Genomic_DNA"/>
</dbReference>
<proteinExistence type="predicted"/>
<gene>
    <name evidence="2" type="ORF">Bfra_000559</name>
</gene>
<evidence type="ECO:0000256" key="1">
    <source>
        <dbReference type="SAM" id="MobiDB-lite"/>
    </source>
</evidence>
<dbReference type="RefSeq" id="XP_037197338.1">
    <property type="nucleotide sequence ID" value="XM_037331005.1"/>
</dbReference>
<keyword evidence="3" id="KW-1185">Reference proteome</keyword>
<evidence type="ECO:0000313" key="2">
    <source>
        <dbReference type="EMBL" id="KAF5878394.1"/>
    </source>
</evidence>
<protein>
    <submittedName>
        <fullName evidence="2">Uncharacterized protein</fullName>
    </submittedName>
</protein>
<feature type="region of interest" description="Disordered" evidence="1">
    <location>
        <begin position="1"/>
        <end position="73"/>
    </location>
</feature>
<feature type="compositionally biased region" description="Polar residues" evidence="1">
    <location>
        <begin position="32"/>
        <end position="42"/>
    </location>
</feature>
<feature type="compositionally biased region" description="Polar residues" evidence="1">
    <location>
        <begin position="62"/>
        <end position="73"/>
    </location>
</feature>
<accession>A0A8H6B2Y2</accession>
<evidence type="ECO:0000313" key="3">
    <source>
        <dbReference type="Proteomes" id="UP000531561"/>
    </source>
</evidence>